<dbReference type="KEGG" id="dku:Desku_3565"/>
<dbReference type="InterPro" id="IPR003682">
    <property type="entry name" value="rRNA_ssu_MeTfrase_G"/>
</dbReference>
<gene>
    <name evidence="6" type="primary">rsmG</name>
    <name evidence="7" type="ordered locus">Desku_3565</name>
</gene>
<dbReference type="Gene3D" id="3.40.50.150">
    <property type="entry name" value="Vaccinia Virus protein VP39"/>
    <property type="match status" value="1"/>
</dbReference>
<dbReference type="NCBIfam" id="TIGR00138">
    <property type="entry name" value="rsmG_gidB"/>
    <property type="match status" value="1"/>
</dbReference>
<feature type="binding site" evidence="6">
    <location>
        <position position="79"/>
    </location>
    <ligand>
        <name>S-adenosyl-L-methionine</name>
        <dbReference type="ChEBI" id="CHEBI:59789"/>
    </ligand>
</feature>
<proteinExistence type="inferred from homology"/>
<evidence type="ECO:0000313" key="8">
    <source>
        <dbReference type="Proteomes" id="UP000009229"/>
    </source>
</evidence>
<feature type="binding site" evidence="6">
    <location>
        <begin position="102"/>
        <end position="104"/>
    </location>
    <ligand>
        <name>S-adenosyl-L-methionine</name>
        <dbReference type="ChEBI" id="CHEBI:59789"/>
    </ligand>
</feature>
<keyword evidence="3 6" id="KW-0489">Methyltransferase</keyword>
<evidence type="ECO:0000313" key="7">
    <source>
        <dbReference type="EMBL" id="AEG17041.1"/>
    </source>
</evidence>
<organism evidence="7 8">
    <name type="scientific">Desulfofundulus kuznetsovii (strain DSM 6115 / VKM B-1805 / 17)</name>
    <name type="common">Desulfotomaculum kuznetsovii</name>
    <dbReference type="NCBI Taxonomy" id="760568"/>
    <lineage>
        <taxon>Bacteria</taxon>
        <taxon>Bacillati</taxon>
        <taxon>Bacillota</taxon>
        <taxon>Clostridia</taxon>
        <taxon>Eubacteriales</taxon>
        <taxon>Peptococcaceae</taxon>
        <taxon>Desulfofundulus</taxon>
    </lineage>
</organism>
<evidence type="ECO:0000256" key="5">
    <source>
        <dbReference type="ARBA" id="ARBA00022691"/>
    </source>
</evidence>
<evidence type="ECO:0000256" key="1">
    <source>
        <dbReference type="ARBA" id="ARBA00022490"/>
    </source>
</evidence>
<evidence type="ECO:0000256" key="6">
    <source>
        <dbReference type="HAMAP-Rule" id="MF_00074"/>
    </source>
</evidence>
<comment type="subcellular location">
    <subcellularLocation>
        <location evidence="6">Cytoplasm</location>
    </subcellularLocation>
</comment>
<comment type="similarity">
    <text evidence="6">Belongs to the methyltransferase superfamily. RNA methyltransferase RsmG family.</text>
</comment>
<dbReference type="EMBL" id="CP002770">
    <property type="protein sequence ID" value="AEG17041.1"/>
    <property type="molecule type" value="Genomic_DNA"/>
</dbReference>
<dbReference type="RefSeq" id="WP_013824543.1">
    <property type="nucleotide sequence ID" value="NC_015573.1"/>
</dbReference>
<keyword evidence="1 6" id="KW-0963">Cytoplasm</keyword>
<dbReference type="FunFam" id="3.40.50.150:FF:000041">
    <property type="entry name" value="Ribosomal RNA small subunit methyltransferase G"/>
    <property type="match status" value="1"/>
</dbReference>
<dbReference type="Proteomes" id="UP000009229">
    <property type="component" value="Chromosome"/>
</dbReference>
<sequence>MHEFKQLLRDAAGALGISLREDMCERFFRYYRLLIEWNEKFNLTSLVEPRDVAIKHFIDSLTCLLVHNPAGGARFVDIGTGAGFPGLPVKIVREDLLCTLIESTGKKVSFLRQVAGALDMADVEVVCGRAEELAHQARYRASFDLALARAVAPLPVLLEYALPFLKTGGYFIALKGPAVQEELPASGNALNVLGGNVKEIMTVFLPVTGDERKLVLIEKTGPTPEKYPRRPGVPQRRPL</sequence>
<accession>A0AAU8PFW7</accession>
<dbReference type="GO" id="GO:0070043">
    <property type="term" value="F:rRNA (guanine-N7-)-methyltransferase activity"/>
    <property type="evidence" value="ECO:0007669"/>
    <property type="project" value="UniProtKB-UniRule"/>
</dbReference>
<name>A0AAU8PFW7_DESK7</name>
<reference evidence="8" key="1">
    <citation type="submission" date="2011-05" db="EMBL/GenBank/DDBJ databases">
        <title>Complete sequence of Desulfotomaculum kuznetsovii DSM 6115.</title>
        <authorList>
            <person name="Lucas S."/>
            <person name="Han J."/>
            <person name="Lapidus A."/>
            <person name="Cheng J.-F."/>
            <person name="Goodwin L."/>
            <person name="Pitluck S."/>
            <person name="Peters L."/>
            <person name="Mikhailova N."/>
            <person name="Lu M."/>
            <person name="Saunders E."/>
            <person name="Han C."/>
            <person name="Tapia R."/>
            <person name="Land M."/>
            <person name="Hauser L."/>
            <person name="Kyrpides N."/>
            <person name="Ivanova N."/>
            <person name="Pagani I."/>
            <person name="Nazina T."/>
            <person name="Ivanova A."/>
            <person name="Parshina S."/>
            <person name="Kuever J."/>
            <person name="Muyzer G."/>
            <person name="Plugge C."/>
            <person name="Stams A."/>
            <person name="Woyke T."/>
        </authorList>
    </citation>
    <scope>NUCLEOTIDE SEQUENCE [LARGE SCALE GENOMIC DNA]</scope>
    <source>
        <strain evidence="8">DSM 6115 / VKM B-1805 / 17</strain>
    </source>
</reference>
<dbReference type="PIRSF" id="PIRSF003078">
    <property type="entry name" value="GidB"/>
    <property type="match status" value="1"/>
</dbReference>
<dbReference type="SUPFAM" id="SSF53335">
    <property type="entry name" value="S-adenosyl-L-methionine-dependent methyltransferases"/>
    <property type="match status" value="1"/>
</dbReference>
<keyword evidence="4 6" id="KW-0808">Transferase</keyword>
<dbReference type="Pfam" id="PF02527">
    <property type="entry name" value="GidB"/>
    <property type="match status" value="1"/>
</dbReference>
<keyword evidence="2 6" id="KW-0698">rRNA processing</keyword>
<feature type="binding site" evidence="6">
    <location>
        <begin position="130"/>
        <end position="131"/>
    </location>
    <ligand>
        <name>S-adenosyl-L-methionine</name>
        <dbReference type="ChEBI" id="CHEBI:59789"/>
    </ligand>
</feature>
<dbReference type="PANTHER" id="PTHR31760">
    <property type="entry name" value="S-ADENOSYL-L-METHIONINE-DEPENDENT METHYLTRANSFERASES SUPERFAMILY PROTEIN"/>
    <property type="match status" value="1"/>
</dbReference>
<keyword evidence="8" id="KW-1185">Reference proteome</keyword>
<keyword evidence="5 6" id="KW-0949">S-adenosyl-L-methionine</keyword>
<feature type="binding site" evidence="6">
    <location>
        <position position="84"/>
    </location>
    <ligand>
        <name>S-adenosyl-L-methionine</name>
        <dbReference type="ChEBI" id="CHEBI:59789"/>
    </ligand>
</feature>
<dbReference type="PANTHER" id="PTHR31760:SF0">
    <property type="entry name" value="S-ADENOSYL-L-METHIONINE-DEPENDENT METHYLTRANSFERASES SUPERFAMILY PROTEIN"/>
    <property type="match status" value="1"/>
</dbReference>
<protein>
    <recommendedName>
        <fullName evidence="6">Ribosomal RNA small subunit methyltransferase G</fullName>
        <ecNumber evidence="6">2.1.1.-</ecNumber>
    </recommendedName>
    <alternativeName>
        <fullName evidence="6">16S rRNA 7-methylguanosine methyltransferase</fullName>
        <shortName evidence="6">16S rRNA m7G methyltransferase</shortName>
    </alternativeName>
</protein>
<dbReference type="CDD" id="cd02440">
    <property type="entry name" value="AdoMet_MTases"/>
    <property type="match status" value="1"/>
</dbReference>
<dbReference type="AlphaFoldDB" id="A0AAU8PFW7"/>
<dbReference type="InterPro" id="IPR029063">
    <property type="entry name" value="SAM-dependent_MTases_sf"/>
</dbReference>
<dbReference type="EC" id="2.1.1.-" evidence="6"/>
<dbReference type="GO" id="GO:0005829">
    <property type="term" value="C:cytosol"/>
    <property type="evidence" value="ECO:0007669"/>
    <property type="project" value="TreeGrafter"/>
</dbReference>
<evidence type="ECO:0000256" key="3">
    <source>
        <dbReference type="ARBA" id="ARBA00022603"/>
    </source>
</evidence>
<comment type="function">
    <text evidence="6">Specifically methylates the N7 position of a guanine in 16S rRNA.</text>
</comment>
<evidence type="ECO:0000256" key="2">
    <source>
        <dbReference type="ARBA" id="ARBA00022552"/>
    </source>
</evidence>
<feature type="binding site" evidence="6">
    <location>
        <position position="149"/>
    </location>
    <ligand>
        <name>S-adenosyl-L-methionine</name>
        <dbReference type="ChEBI" id="CHEBI:59789"/>
    </ligand>
</feature>
<evidence type="ECO:0000256" key="4">
    <source>
        <dbReference type="ARBA" id="ARBA00022679"/>
    </source>
</evidence>
<dbReference type="HAMAP" id="MF_00074">
    <property type="entry name" value="16SrRNA_methyltr_G"/>
    <property type="match status" value="1"/>
</dbReference>